<sequence length="56" mass="6822">MHLYHEIIQLAMKAQLDSDRRDMERELREREERRGTLQRQQKMMQLIAALIKSKPT</sequence>
<accession>A0ABD3EU18</accession>
<feature type="region of interest" description="Disordered" evidence="1">
    <location>
        <begin position="18"/>
        <end position="39"/>
    </location>
</feature>
<feature type="compositionally biased region" description="Basic and acidic residues" evidence="1">
    <location>
        <begin position="18"/>
        <end position="35"/>
    </location>
</feature>
<evidence type="ECO:0000256" key="1">
    <source>
        <dbReference type="SAM" id="MobiDB-lite"/>
    </source>
</evidence>
<evidence type="ECO:0000313" key="2">
    <source>
        <dbReference type="EMBL" id="KAL3657968.1"/>
    </source>
</evidence>
<proteinExistence type="predicted"/>
<comment type="caution">
    <text evidence="2">The sequence shown here is derived from an EMBL/GenBank/DDBJ whole genome shotgun (WGS) entry which is preliminary data.</text>
</comment>
<dbReference type="EMBL" id="JBIMZQ010000058">
    <property type="protein sequence ID" value="KAL3657968.1"/>
    <property type="molecule type" value="Genomic_DNA"/>
</dbReference>
<reference evidence="2 3" key="1">
    <citation type="submission" date="2024-09" db="EMBL/GenBank/DDBJ databases">
        <title>Genome sequencing and assembly of Phytophthora oleae, isolate VK10A, causative agent of rot of olive drupes.</title>
        <authorList>
            <person name="Conti Taguali S."/>
            <person name="Riolo M."/>
            <person name="La Spada F."/>
            <person name="Cacciola S.O."/>
            <person name="Dionisio G."/>
        </authorList>
    </citation>
    <scope>NUCLEOTIDE SEQUENCE [LARGE SCALE GENOMIC DNA]</scope>
    <source>
        <strain evidence="2 3">VK10A</strain>
    </source>
</reference>
<organism evidence="2 3">
    <name type="scientific">Phytophthora oleae</name>
    <dbReference type="NCBI Taxonomy" id="2107226"/>
    <lineage>
        <taxon>Eukaryota</taxon>
        <taxon>Sar</taxon>
        <taxon>Stramenopiles</taxon>
        <taxon>Oomycota</taxon>
        <taxon>Peronosporomycetes</taxon>
        <taxon>Peronosporales</taxon>
        <taxon>Peronosporaceae</taxon>
        <taxon>Phytophthora</taxon>
    </lineage>
</organism>
<name>A0ABD3EU18_9STRA</name>
<dbReference type="Proteomes" id="UP001632037">
    <property type="component" value="Unassembled WGS sequence"/>
</dbReference>
<dbReference type="AlphaFoldDB" id="A0ABD3EU18"/>
<keyword evidence="3" id="KW-1185">Reference proteome</keyword>
<gene>
    <name evidence="2" type="ORF">V7S43_017017</name>
</gene>
<evidence type="ECO:0000313" key="3">
    <source>
        <dbReference type="Proteomes" id="UP001632037"/>
    </source>
</evidence>
<protein>
    <submittedName>
        <fullName evidence="2">Uncharacterized protein</fullName>
    </submittedName>
</protein>